<reference evidence="2 3" key="1">
    <citation type="submission" date="2018-06" db="EMBL/GenBank/DDBJ databases">
        <title>Natronomonas sp. F16-60 a new haloarchaeon isolated from a solar saltern of Isla Cristina, Huelva, Spain.</title>
        <authorList>
            <person name="Duran-Viseras A."/>
            <person name="Sanchez-Porro C."/>
            <person name="Ventosa A."/>
        </authorList>
    </citation>
    <scope>NUCLEOTIDE SEQUENCE [LARGE SCALE GENOMIC DNA]</scope>
    <source>
        <strain evidence="2 3">F16-60</strain>
    </source>
</reference>
<evidence type="ECO:0000313" key="2">
    <source>
        <dbReference type="EMBL" id="TSD13595.1"/>
    </source>
</evidence>
<evidence type="ECO:0000313" key="3">
    <source>
        <dbReference type="Proteomes" id="UP000319894"/>
    </source>
</evidence>
<proteinExistence type="predicted"/>
<keyword evidence="1" id="KW-1133">Transmembrane helix</keyword>
<dbReference type="EMBL" id="QMDX01000007">
    <property type="protein sequence ID" value="TSD13595.1"/>
    <property type="molecule type" value="Genomic_DNA"/>
</dbReference>
<feature type="transmembrane region" description="Helical" evidence="1">
    <location>
        <begin position="39"/>
        <end position="57"/>
    </location>
</feature>
<comment type="caution">
    <text evidence="2">The sequence shown here is derived from an EMBL/GenBank/DDBJ whole genome shotgun (WGS) entry which is preliminary data.</text>
</comment>
<accession>A0A554N877</accession>
<dbReference type="Proteomes" id="UP000319894">
    <property type="component" value="Unassembled WGS sequence"/>
</dbReference>
<feature type="transmembrane region" description="Helical" evidence="1">
    <location>
        <begin position="69"/>
        <end position="90"/>
    </location>
</feature>
<gene>
    <name evidence="2" type="ORF">DP107_12230</name>
</gene>
<keyword evidence="3" id="KW-1185">Reference proteome</keyword>
<dbReference type="InParanoid" id="A0A554N877"/>
<feature type="transmembrane region" description="Helical" evidence="1">
    <location>
        <begin position="220"/>
        <end position="244"/>
    </location>
</feature>
<feature type="transmembrane region" description="Helical" evidence="1">
    <location>
        <begin position="102"/>
        <end position="124"/>
    </location>
</feature>
<keyword evidence="1" id="KW-0812">Transmembrane</keyword>
<evidence type="ECO:0000256" key="1">
    <source>
        <dbReference type="SAM" id="Phobius"/>
    </source>
</evidence>
<protein>
    <submittedName>
        <fullName evidence="2">Uncharacterized protein</fullName>
    </submittedName>
</protein>
<feature type="transmembrane region" description="Helical" evidence="1">
    <location>
        <begin position="136"/>
        <end position="161"/>
    </location>
</feature>
<name>A0A554N877_9EURY</name>
<dbReference type="AlphaFoldDB" id="A0A554N877"/>
<sequence>MLSGVAAVNAVLFVAFSAGIVLDPATINGEPAWLKPAKFAGSIALVSATLSWLGMHLPVQPRFRRRVSLIVGGGFLMEIALIGGQAARGVGSHFNRATPLDAAIGAVMGVTIVIVTGSILLLAIRARRGEFAVHPAFATGILLGIGVFVVGAVEGGIMIAIQSRTLATTGLTVPGVGWRVIGGFRFTHFVGLHALQVLPLAGYLAAGGRDGEAVAQARRIVLAVASGYVLILAATLALGVMPLFT</sequence>
<keyword evidence="1" id="KW-0472">Membrane</keyword>
<feature type="transmembrane region" description="Helical" evidence="1">
    <location>
        <begin position="186"/>
        <end position="208"/>
    </location>
</feature>
<organism evidence="2 3">
    <name type="scientific">Haloglomus irregulare</name>
    <dbReference type="NCBI Taxonomy" id="2234134"/>
    <lineage>
        <taxon>Archaea</taxon>
        <taxon>Methanobacteriati</taxon>
        <taxon>Methanobacteriota</taxon>
        <taxon>Stenosarchaea group</taxon>
        <taxon>Halobacteria</taxon>
        <taxon>Halobacteriales</taxon>
        <taxon>Natronomonadaceae</taxon>
        <taxon>Haloglomus</taxon>
    </lineage>
</organism>